<dbReference type="GO" id="GO:0003677">
    <property type="term" value="F:DNA binding"/>
    <property type="evidence" value="ECO:0007669"/>
    <property type="project" value="InterPro"/>
</dbReference>
<reference evidence="1" key="2">
    <citation type="submission" date="2023-06" db="EMBL/GenBank/DDBJ databases">
        <authorList>
            <person name="Ma L."/>
            <person name="Liu K.-W."/>
            <person name="Li Z."/>
            <person name="Hsiao Y.-Y."/>
            <person name="Qi Y."/>
            <person name="Fu T."/>
            <person name="Tang G."/>
            <person name="Zhang D."/>
            <person name="Sun W.-H."/>
            <person name="Liu D.-K."/>
            <person name="Li Y."/>
            <person name="Chen G.-Z."/>
            <person name="Liu X.-D."/>
            <person name="Liao X.-Y."/>
            <person name="Jiang Y.-T."/>
            <person name="Yu X."/>
            <person name="Hao Y."/>
            <person name="Huang J."/>
            <person name="Zhao X.-W."/>
            <person name="Ke S."/>
            <person name="Chen Y.-Y."/>
            <person name="Wu W.-L."/>
            <person name="Hsu J.-L."/>
            <person name="Lin Y.-F."/>
            <person name="Huang M.-D."/>
            <person name="Li C.-Y."/>
            <person name="Huang L."/>
            <person name="Wang Z.-W."/>
            <person name="Zhao X."/>
            <person name="Zhong W.-Y."/>
            <person name="Peng D.-H."/>
            <person name="Ahmad S."/>
            <person name="Lan S."/>
            <person name="Zhang J.-S."/>
            <person name="Tsai W.-C."/>
            <person name="Van De Peer Y."/>
            <person name="Liu Z.-J."/>
        </authorList>
    </citation>
    <scope>NUCLEOTIDE SEQUENCE</scope>
    <source>
        <strain evidence="1">CP</strain>
        <tissue evidence="1">Leaves</tissue>
    </source>
</reference>
<protein>
    <recommendedName>
        <fullName evidence="3">GIY-YIG domain-containing protein</fullName>
    </recommendedName>
</protein>
<dbReference type="EMBL" id="JAUJYO010000004">
    <property type="protein sequence ID" value="KAK1318322.1"/>
    <property type="molecule type" value="Genomic_DNA"/>
</dbReference>
<reference evidence="1" key="1">
    <citation type="journal article" date="2023" name="Nat. Commun.">
        <title>Diploid and tetraploid genomes of Acorus and the evolution of monocots.</title>
        <authorList>
            <person name="Ma L."/>
            <person name="Liu K.W."/>
            <person name="Li Z."/>
            <person name="Hsiao Y.Y."/>
            <person name="Qi Y."/>
            <person name="Fu T."/>
            <person name="Tang G.D."/>
            <person name="Zhang D."/>
            <person name="Sun W.H."/>
            <person name="Liu D.K."/>
            <person name="Li Y."/>
            <person name="Chen G.Z."/>
            <person name="Liu X.D."/>
            <person name="Liao X.Y."/>
            <person name="Jiang Y.T."/>
            <person name="Yu X."/>
            <person name="Hao Y."/>
            <person name="Huang J."/>
            <person name="Zhao X.W."/>
            <person name="Ke S."/>
            <person name="Chen Y.Y."/>
            <person name="Wu W.L."/>
            <person name="Hsu J.L."/>
            <person name="Lin Y.F."/>
            <person name="Huang M.D."/>
            <person name="Li C.Y."/>
            <person name="Huang L."/>
            <person name="Wang Z.W."/>
            <person name="Zhao X."/>
            <person name="Zhong W.Y."/>
            <person name="Peng D.H."/>
            <person name="Ahmad S."/>
            <person name="Lan S."/>
            <person name="Zhang J.S."/>
            <person name="Tsai W.C."/>
            <person name="Van de Peer Y."/>
            <person name="Liu Z.J."/>
        </authorList>
    </citation>
    <scope>NUCLEOTIDE SEQUENCE</scope>
    <source>
        <strain evidence="1">CP</strain>
    </source>
</reference>
<sequence>MAFSKRWVIKNLLFHNNNKTLQMLSKRFFGNGMRPKREDMVQIESDSSFSKWKKILVGPTDWKNYDMGKEGVPRYRIQNLPPAYSVPGIYELGIGLPATDEADHLSCWTNFVYVISAYLGHTGDLRKRLQEHGRGGSHLEKLFQETVDKNKAAELETQKLSIHDYPWNNARNGPVRQDDILKILNKIHSTINCRRILTDLQNWLWKCFKRHVGPSKDIHSIDPECKIGFSVFKTFRNCHSLVHDIHRLAIQSSDTTNESYIVNRKSAICGFVRADGSVCGNAPVLGRKRCKEHKGRRIRKLESSLVVTPIGSS</sequence>
<comment type="caution">
    <text evidence="1">The sequence shown here is derived from an EMBL/GenBank/DDBJ whole genome shotgun (WGS) entry which is preliminary data.</text>
</comment>
<dbReference type="Proteomes" id="UP001180020">
    <property type="component" value="Unassembled WGS sequence"/>
</dbReference>
<dbReference type="Pfam" id="PF19239">
    <property type="entry name" value="GIY_YIG_domain"/>
    <property type="match status" value="2"/>
</dbReference>
<evidence type="ECO:0000313" key="2">
    <source>
        <dbReference type="Proteomes" id="UP001180020"/>
    </source>
</evidence>
<accession>A0AAV9F1A7</accession>
<name>A0AAV9F1A7_ACOCL</name>
<evidence type="ECO:0008006" key="3">
    <source>
        <dbReference type="Google" id="ProtNLM"/>
    </source>
</evidence>
<dbReference type="GO" id="GO:0006355">
    <property type="term" value="P:regulation of DNA-templated transcription"/>
    <property type="evidence" value="ECO:0007669"/>
    <property type="project" value="InterPro"/>
</dbReference>
<dbReference type="AlphaFoldDB" id="A0AAV9F1A7"/>
<dbReference type="PANTHER" id="PTHR35133">
    <property type="entry name" value="PROTEIN EFFECTOR OF TRANSCRIPTION 2-RELATED"/>
    <property type="match status" value="1"/>
</dbReference>
<dbReference type="InterPro" id="IPR038909">
    <property type="entry name" value="Effector_transcript"/>
</dbReference>
<gene>
    <name evidence="1" type="ORF">QJS10_CPB04g00685</name>
</gene>
<keyword evidence="2" id="KW-1185">Reference proteome</keyword>
<evidence type="ECO:0000313" key="1">
    <source>
        <dbReference type="EMBL" id="KAK1318322.1"/>
    </source>
</evidence>
<proteinExistence type="predicted"/>
<organism evidence="1 2">
    <name type="scientific">Acorus calamus</name>
    <name type="common">Sweet flag</name>
    <dbReference type="NCBI Taxonomy" id="4465"/>
    <lineage>
        <taxon>Eukaryota</taxon>
        <taxon>Viridiplantae</taxon>
        <taxon>Streptophyta</taxon>
        <taxon>Embryophyta</taxon>
        <taxon>Tracheophyta</taxon>
        <taxon>Spermatophyta</taxon>
        <taxon>Magnoliopsida</taxon>
        <taxon>Liliopsida</taxon>
        <taxon>Acoraceae</taxon>
        <taxon>Acorus</taxon>
    </lineage>
</organism>
<dbReference type="PANTHER" id="PTHR35133:SF1">
    <property type="entry name" value="PROTEIN EFFECTOR OF TRANSCRIPTION 2-RELATED"/>
    <property type="match status" value="1"/>
</dbReference>